<evidence type="ECO:0000313" key="1">
    <source>
        <dbReference type="EMBL" id="KAJ8121873.1"/>
    </source>
</evidence>
<sequence length="184" mass="21914">MPRTTADEVPSDPYYHGPTHYEILQIPTNATDEEIQRGYRRKLLLYHPDKVQRLSQREQEDARIQLLKIEHSRDFLLSLKRCAYDNIILEVTTREQSRQCVEDVIAKESRSRKADEEQRRADRIREQEARKEEVQEEMQEEVQEGLEEPQDNRLNPNEAVIFTPWKKFLAILVYVLSLVRLPNQ</sequence>
<evidence type="ECO:0000313" key="2">
    <source>
        <dbReference type="Proteomes" id="UP001153334"/>
    </source>
</evidence>
<accession>A0ACC2J3V7</accession>
<keyword evidence="2" id="KW-1185">Reference proteome</keyword>
<proteinExistence type="predicted"/>
<dbReference type="EMBL" id="JAPESX010000329">
    <property type="protein sequence ID" value="KAJ8121873.1"/>
    <property type="molecule type" value="Genomic_DNA"/>
</dbReference>
<gene>
    <name evidence="1" type="ORF">ONZ43_g1788</name>
</gene>
<organism evidence="1 2">
    <name type="scientific">Nemania bipapillata</name>
    <dbReference type="NCBI Taxonomy" id="110536"/>
    <lineage>
        <taxon>Eukaryota</taxon>
        <taxon>Fungi</taxon>
        <taxon>Dikarya</taxon>
        <taxon>Ascomycota</taxon>
        <taxon>Pezizomycotina</taxon>
        <taxon>Sordariomycetes</taxon>
        <taxon>Xylariomycetidae</taxon>
        <taxon>Xylariales</taxon>
        <taxon>Xylariaceae</taxon>
        <taxon>Nemania</taxon>
    </lineage>
</organism>
<dbReference type="Proteomes" id="UP001153334">
    <property type="component" value="Unassembled WGS sequence"/>
</dbReference>
<protein>
    <submittedName>
        <fullName evidence="1">Uncharacterized protein</fullName>
    </submittedName>
</protein>
<name>A0ACC2J3V7_9PEZI</name>
<reference evidence="1" key="1">
    <citation type="submission" date="2022-11" db="EMBL/GenBank/DDBJ databases">
        <title>Genome Sequence of Nemania bipapillata.</title>
        <authorList>
            <person name="Buettner E."/>
        </authorList>
    </citation>
    <scope>NUCLEOTIDE SEQUENCE</scope>
    <source>
        <strain evidence="1">CP14</strain>
    </source>
</reference>
<comment type="caution">
    <text evidence="1">The sequence shown here is derived from an EMBL/GenBank/DDBJ whole genome shotgun (WGS) entry which is preliminary data.</text>
</comment>